<dbReference type="KEGG" id="php:PhaeoP97_00793"/>
<dbReference type="STRING" id="1844006.PhaeoP97_00793"/>
<name>A0A1L3I292_9RHOB</name>
<sequence length="368" mass="38570">MAGPSRRGFLAGLLAAGMAPQASWADLGHPAYLSAGKSPDGSFLLAGLDRTGAILFRHALPARGHAATAHPTRPEAVAFARRPGQFADVIDCRTGAALARLTPPPGHHFYGHGVFSPDGRSLFTTENAFESGDGRIGIWDASDGYRRIGDHASGGIGPHDIKLRTSPDGQHNLVVANGGIQTHPDSGRAKLNLATMQPNLSYLSLEGTLQDQLILNADMRLNSIRHLAISATGTVGFAMQWQGDAGADLPIIGLHNPGSAPRLMAEDDPRLRNLNGYGGSVAFSCDGTQIAVTSPRGGVVQIADCTTGALLRELRLTDVCGLASDADGFVVTTGQGLLAQLSTSQADRPSHIRARTDLAWDNHLIPIA</sequence>
<dbReference type="Pfam" id="PF07433">
    <property type="entry name" value="DUF1513"/>
    <property type="match status" value="1"/>
</dbReference>
<dbReference type="InterPro" id="IPR006311">
    <property type="entry name" value="TAT_signal"/>
</dbReference>
<keyword evidence="2" id="KW-1185">Reference proteome</keyword>
<reference evidence="2" key="1">
    <citation type="submission" date="2016-07" db="EMBL/GenBank/DDBJ databases">
        <title>Phaeobacter portensis sp. nov., a tropodithietic acid producing bacterium isolated from a German harbor.</title>
        <authorList>
            <person name="Freese H.M."/>
            <person name="Bunk B."/>
            <person name="Breider S."/>
            <person name="Brinkhoff T."/>
        </authorList>
    </citation>
    <scope>NUCLEOTIDE SEQUENCE [LARGE SCALE GENOMIC DNA]</scope>
    <source>
        <strain evidence="2">P97</strain>
    </source>
</reference>
<dbReference type="InterPro" id="IPR011044">
    <property type="entry name" value="Quino_amine_DH_bsu"/>
</dbReference>
<dbReference type="PIRSF" id="PIRSF028101">
    <property type="entry name" value="UCP028101"/>
    <property type="match status" value="1"/>
</dbReference>
<dbReference type="RefSeq" id="WP_072503967.1">
    <property type="nucleotide sequence ID" value="NZ_CP016364.1"/>
</dbReference>
<dbReference type="Proteomes" id="UP000183859">
    <property type="component" value="Chromosome"/>
</dbReference>
<dbReference type="InterPro" id="IPR015943">
    <property type="entry name" value="WD40/YVTN_repeat-like_dom_sf"/>
</dbReference>
<evidence type="ECO:0000313" key="2">
    <source>
        <dbReference type="Proteomes" id="UP000183859"/>
    </source>
</evidence>
<dbReference type="Gene3D" id="2.130.10.10">
    <property type="entry name" value="YVTN repeat-like/Quinoprotein amine dehydrogenase"/>
    <property type="match status" value="1"/>
</dbReference>
<organism evidence="1 2">
    <name type="scientific">Phaeobacter porticola</name>
    <dbReference type="NCBI Taxonomy" id="1844006"/>
    <lineage>
        <taxon>Bacteria</taxon>
        <taxon>Pseudomonadati</taxon>
        <taxon>Pseudomonadota</taxon>
        <taxon>Alphaproteobacteria</taxon>
        <taxon>Rhodobacterales</taxon>
        <taxon>Roseobacteraceae</taxon>
        <taxon>Phaeobacter</taxon>
    </lineage>
</organism>
<proteinExistence type="predicted"/>
<dbReference type="InterPro" id="IPR008311">
    <property type="entry name" value="UCP028101"/>
</dbReference>
<gene>
    <name evidence="1" type="ORF">PhaeoP97_00793</name>
</gene>
<dbReference type="EMBL" id="CP016364">
    <property type="protein sequence ID" value="APG46229.1"/>
    <property type="molecule type" value="Genomic_DNA"/>
</dbReference>
<protein>
    <recommendedName>
        <fullName evidence="3">Twin-arginine translocation pathway signal</fullName>
    </recommendedName>
</protein>
<accession>A0A1L3I292</accession>
<dbReference type="OrthoDB" id="5624218at2"/>
<evidence type="ECO:0008006" key="3">
    <source>
        <dbReference type="Google" id="ProtNLM"/>
    </source>
</evidence>
<dbReference type="AlphaFoldDB" id="A0A1L3I292"/>
<dbReference type="PROSITE" id="PS51318">
    <property type="entry name" value="TAT"/>
    <property type="match status" value="1"/>
</dbReference>
<dbReference type="SUPFAM" id="SSF50969">
    <property type="entry name" value="YVTN repeat-like/Quinoprotein amine dehydrogenase"/>
    <property type="match status" value="1"/>
</dbReference>
<evidence type="ECO:0000313" key="1">
    <source>
        <dbReference type="EMBL" id="APG46229.1"/>
    </source>
</evidence>